<evidence type="ECO:0000313" key="2">
    <source>
        <dbReference type="EMBL" id="CAE1241268.1"/>
    </source>
</evidence>
<feature type="transmembrane region" description="Helical" evidence="1">
    <location>
        <begin position="165"/>
        <end position="186"/>
    </location>
</feature>
<dbReference type="Proteomes" id="UP000597762">
    <property type="component" value="Unassembled WGS sequence"/>
</dbReference>
<feature type="transmembrane region" description="Helical" evidence="1">
    <location>
        <begin position="267"/>
        <end position="289"/>
    </location>
</feature>
<reference evidence="2" key="1">
    <citation type="submission" date="2021-01" db="EMBL/GenBank/DDBJ databases">
        <authorList>
            <person name="Li R."/>
            <person name="Bekaert M."/>
        </authorList>
    </citation>
    <scope>NUCLEOTIDE SEQUENCE</scope>
    <source>
        <strain evidence="2">Farmed</strain>
    </source>
</reference>
<feature type="transmembrane region" description="Helical" evidence="1">
    <location>
        <begin position="192"/>
        <end position="211"/>
    </location>
</feature>
<comment type="caution">
    <text evidence="2">The sequence shown here is derived from an EMBL/GenBank/DDBJ whole genome shotgun (WGS) entry which is preliminary data.</text>
</comment>
<name>A0A812BTX3_ACAPH</name>
<keyword evidence="1" id="KW-0812">Transmembrane</keyword>
<proteinExistence type="predicted"/>
<feature type="transmembrane region" description="Helical" evidence="1">
    <location>
        <begin position="138"/>
        <end position="158"/>
    </location>
</feature>
<organism evidence="2 3">
    <name type="scientific">Acanthosepion pharaonis</name>
    <name type="common">Pharaoh cuttlefish</name>
    <name type="synonym">Sepia pharaonis</name>
    <dbReference type="NCBI Taxonomy" id="158019"/>
    <lineage>
        <taxon>Eukaryota</taxon>
        <taxon>Metazoa</taxon>
        <taxon>Spiralia</taxon>
        <taxon>Lophotrochozoa</taxon>
        <taxon>Mollusca</taxon>
        <taxon>Cephalopoda</taxon>
        <taxon>Coleoidea</taxon>
        <taxon>Decapodiformes</taxon>
        <taxon>Sepiida</taxon>
        <taxon>Sepiina</taxon>
        <taxon>Sepiidae</taxon>
        <taxon>Acanthosepion</taxon>
    </lineage>
</organism>
<evidence type="ECO:0000256" key="1">
    <source>
        <dbReference type="SAM" id="Phobius"/>
    </source>
</evidence>
<accession>A0A812BTX3</accession>
<feature type="transmembrane region" description="Helical" evidence="1">
    <location>
        <begin position="99"/>
        <end position="118"/>
    </location>
</feature>
<keyword evidence="3" id="KW-1185">Reference proteome</keyword>
<keyword evidence="1" id="KW-1133">Transmembrane helix</keyword>
<sequence length="385" mass="45250">MQSTLAIRLVENYRKFYSGTFRQRLMMIYIPDKVDISHLYNIPHLASRHFDLLFPFCLYWTAKASIFYLPPFFSSFLFSFFLPFYSLKRLFAALSAFSFHINLFYIFHFTYFLLYLSFPPLHLLFQPSFFSYSSSKPFSSVFPPSFCVNLCFFIFFLFRFFLFHLSFFLSFFFFLSLLIIFFFLSFFLYNSFFLSFFLSFYHLITLFWRAYMTSSSPLLPPLSSNYHLTVSLSPDISFSLSIFSFSSSYFISNIFSSLSTFYLYKSFFFFFFLLFPCPCQLLLTPLIIFSPPPTPVPPTPLFKAFSCFSFIESFLLVGMFFLFLFCCCFLFLSCSPPPLQPSSPYPLPSSSFSSSSSRFLLFATFTRLLLFISPPSTHLAFPSLS</sequence>
<keyword evidence="1" id="KW-0472">Membrane</keyword>
<evidence type="ECO:0000313" key="3">
    <source>
        <dbReference type="Proteomes" id="UP000597762"/>
    </source>
</evidence>
<protein>
    <submittedName>
        <fullName evidence="2">Uncharacterized protein</fullName>
    </submittedName>
</protein>
<gene>
    <name evidence="2" type="ORF">SPHA_22732</name>
</gene>
<feature type="transmembrane region" description="Helical" evidence="1">
    <location>
        <begin position="310"/>
        <end position="332"/>
    </location>
</feature>
<dbReference type="EMBL" id="CAHIKZ030000843">
    <property type="protein sequence ID" value="CAE1241268.1"/>
    <property type="molecule type" value="Genomic_DNA"/>
</dbReference>
<dbReference type="AlphaFoldDB" id="A0A812BTX3"/>
<feature type="transmembrane region" description="Helical" evidence="1">
    <location>
        <begin position="232"/>
        <end position="255"/>
    </location>
</feature>
<feature type="transmembrane region" description="Helical" evidence="1">
    <location>
        <begin position="66"/>
        <end position="87"/>
    </location>
</feature>